<comment type="caution">
    <text evidence="2">The sequence shown here is derived from an EMBL/GenBank/DDBJ whole genome shotgun (WGS) entry which is preliminary data.</text>
</comment>
<dbReference type="EMBL" id="VSSQ01000045">
    <property type="protein sequence ID" value="MPL69118.1"/>
    <property type="molecule type" value="Genomic_DNA"/>
</dbReference>
<proteinExistence type="predicted"/>
<evidence type="ECO:0000256" key="1">
    <source>
        <dbReference type="SAM" id="Phobius"/>
    </source>
</evidence>
<dbReference type="PANTHER" id="PTHR43044">
    <property type="match status" value="1"/>
</dbReference>
<evidence type="ECO:0000313" key="2">
    <source>
        <dbReference type="EMBL" id="MPL69118.1"/>
    </source>
</evidence>
<dbReference type="PANTHER" id="PTHR43044:SF1">
    <property type="entry name" value="QUINOL:CYTOCHROME C OXIDOREDUCTASE QUINONE-BINDING SUBUNIT 2"/>
    <property type="match status" value="1"/>
</dbReference>
<feature type="transmembrane region" description="Helical" evidence="1">
    <location>
        <begin position="122"/>
        <end position="146"/>
    </location>
</feature>
<feature type="transmembrane region" description="Helical" evidence="1">
    <location>
        <begin position="12"/>
        <end position="31"/>
    </location>
</feature>
<sequence length="387" mass="44731">MDTKITLSKGFQYTAIAMITAGAAVIIYSFIAEPARAWANLLLNNYMFLSLAIGASFFIAIQHISQSGWSSMFKRVPEAMMAYIPYAGIIMLLLYFGMHSVYHWTHEEALAGDTLIQHKSPYLNIPFFFIRMVLFFIAWMVMTRLIRNASLAEDAQGGMLWFEKSEIYSKIHIFLLAVTFSFASFDWIMSLDVHWFSTIFSLKNFVAAFFHGSATVVLVVILLHEKGHFKALNKSHMLDFSRYIFMLCIVWGYFAFSQFMLIWYGNIPEETEYFAHRWHSGFKVIFYVNFFINWFLPFVFLLPQVLNKNIRVVKTIAILLIAGQYLDLYEQIFPAVLHHPVFGITEIGFFIGFAGLFMFITAKALASAPLIPRNHPYLEESLQHHVH</sequence>
<feature type="transmembrane region" description="Helical" evidence="1">
    <location>
        <begin position="284"/>
        <end position="302"/>
    </location>
</feature>
<evidence type="ECO:0008006" key="3">
    <source>
        <dbReference type="Google" id="ProtNLM"/>
    </source>
</evidence>
<feature type="transmembrane region" description="Helical" evidence="1">
    <location>
        <begin position="309"/>
        <end position="327"/>
    </location>
</feature>
<reference evidence="2" key="1">
    <citation type="submission" date="2019-08" db="EMBL/GenBank/DDBJ databases">
        <authorList>
            <person name="Kucharzyk K."/>
            <person name="Murdoch R.W."/>
            <person name="Higgins S."/>
            <person name="Loffler F."/>
        </authorList>
    </citation>
    <scope>NUCLEOTIDE SEQUENCE</scope>
</reference>
<protein>
    <recommendedName>
        <fullName evidence="3">Quinol:cytochrome C oxidoreductase</fullName>
    </recommendedName>
</protein>
<feature type="transmembrane region" description="Helical" evidence="1">
    <location>
        <begin position="43"/>
        <end position="61"/>
    </location>
</feature>
<keyword evidence="1" id="KW-1133">Transmembrane helix</keyword>
<feature type="transmembrane region" description="Helical" evidence="1">
    <location>
        <begin position="243"/>
        <end position="264"/>
    </location>
</feature>
<feature type="transmembrane region" description="Helical" evidence="1">
    <location>
        <begin position="347"/>
        <end position="366"/>
    </location>
</feature>
<organism evidence="2">
    <name type="scientific">bioreactor metagenome</name>
    <dbReference type="NCBI Taxonomy" id="1076179"/>
    <lineage>
        <taxon>unclassified sequences</taxon>
        <taxon>metagenomes</taxon>
        <taxon>ecological metagenomes</taxon>
    </lineage>
</organism>
<name>A0A644TQ43_9ZZZZ</name>
<dbReference type="AlphaFoldDB" id="A0A644TQ43"/>
<gene>
    <name evidence="2" type="ORF">SDC9_14851</name>
</gene>
<accession>A0A644TQ43</accession>
<feature type="transmembrane region" description="Helical" evidence="1">
    <location>
        <begin position="82"/>
        <end position="102"/>
    </location>
</feature>
<keyword evidence="1" id="KW-0472">Membrane</keyword>
<feature type="transmembrane region" description="Helical" evidence="1">
    <location>
        <begin position="205"/>
        <end position="223"/>
    </location>
</feature>
<keyword evidence="1" id="KW-0812">Transmembrane</keyword>
<feature type="transmembrane region" description="Helical" evidence="1">
    <location>
        <begin position="167"/>
        <end position="185"/>
    </location>
</feature>